<organism evidence="2 3">
    <name type="scientific">Rickenella mellea</name>
    <dbReference type="NCBI Taxonomy" id="50990"/>
    <lineage>
        <taxon>Eukaryota</taxon>
        <taxon>Fungi</taxon>
        <taxon>Dikarya</taxon>
        <taxon>Basidiomycota</taxon>
        <taxon>Agaricomycotina</taxon>
        <taxon>Agaricomycetes</taxon>
        <taxon>Hymenochaetales</taxon>
        <taxon>Rickenellaceae</taxon>
        <taxon>Rickenella</taxon>
    </lineage>
</organism>
<proteinExistence type="predicted"/>
<dbReference type="EMBL" id="ML170279">
    <property type="protein sequence ID" value="TDL15324.1"/>
    <property type="molecule type" value="Genomic_DNA"/>
</dbReference>
<accession>A0A4Y7PIM3</accession>
<evidence type="ECO:0000313" key="3">
    <source>
        <dbReference type="Proteomes" id="UP000294933"/>
    </source>
</evidence>
<sequence length="341" mass="36581">MSASSEKALWKVMSWSNGATTGDRTSTKPLPLISDPLNSLLMPHHNQDTIRPMSPAESNLQTRSDIIPGRHTDASPTSVSHPHSGTTTSTVNESNTRSYMPQPPPLLGLSPDRPPPPSASHITTSIEPHYSAGSGKPFRNLPPPISGSGLGDGTRMGPTSNSYNPRLQSTSTSVSVVPDSEPRVPTPSTDTPTTQSMHREADEDHNSRAGSLKQPSSPDHDYSSSKPGNAEDMLLRFFNALGQHLSEGATGSSSSPSSPSPPPTQPQAPATPRRPGFDRRLQAQRDFELKPESRLFSWLEGASYTGIMAQNNDGKCGLVDPESTFSEGIFSSSQPYLKYLD</sequence>
<reference evidence="2 3" key="1">
    <citation type="submission" date="2018-06" db="EMBL/GenBank/DDBJ databases">
        <title>A transcriptomic atlas of mushroom development highlights an independent origin of complex multicellularity.</title>
        <authorList>
            <consortium name="DOE Joint Genome Institute"/>
            <person name="Krizsan K."/>
            <person name="Almasi E."/>
            <person name="Merenyi Z."/>
            <person name="Sahu N."/>
            <person name="Viragh M."/>
            <person name="Koszo T."/>
            <person name="Mondo S."/>
            <person name="Kiss B."/>
            <person name="Balint B."/>
            <person name="Kues U."/>
            <person name="Barry K."/>
            <person name="Hegedus J.C."/>
            <person name="Henrissat B."/>
            <person name="Johnson J."/>
            <person name="Lipzen A."/>
            <person name="Ohm R."/>
            <person name="Nagy I."/>
            <person name="Pangilinan J."/>
            <person name="Yan J."/>
            <person name="Xiong Y."/>
            <person name="Grigoriev I.V."/>
            <person name="Hibbett D.S."/>
            <person name="Nagy L.G."/>
        </authorList>
    </citation>
    <scope>NUCLEOTIDE SEQUENCE [LARGE SCALE GENOMIC DNA]</scope>
    <source>
        <strain evidence="2 3">SZMC22713</strain>
    </source>
</reference>
<name>A0A4Y7PIM3_9AGAM</name>
<evidence type="ECO:0000256" key="1">
    <source>
        <dbReference type="SAM" id="MobiDB-lite"/>
    </source>
</evidence>
<feature type="region of interest" description="Disordered" evidence="1">
    <location>
        <begin position="16"/>
        <end position="229"/>
    </location>
</feature>
<feature type="compositionally biased region" description="Pro residues" evidence="1">
    <location>
        <begin position="101"/>
        <end position="118"/>
    </location>
</feature>
<feature type="region of interest" description="Disordered" evidence="1">
    <location>
        <begin position="246"/>
        <end position="276"/>
    </location>
</feature>
<dbReference type="AlphaFoldDB" id="A0A4Y7PIM3"/>
<dbReference type="VEuPathDB" id="FungiDB:BD410DRAFT_902635"/>
<evidence type="ECO:0000313" key="2">
    <source>
        <dbReference type="EMBL" id="TDL15324.1"/>
    </source>
</evidence>
<keyword evidence="3" id="KW-1185">Reference proteome</keyword>
<feature type="compositionally biased region" description="Polar residues" evidence="1">
    <location>
        <begin position="16"/>
        <end position="28"/>
    </location>
</feature>
<gene>
    <name evidence="2" type="ORF">BD410DRAFT_902635</name>
</gene>
<feature type="compositionally biased region" description="Polar residues" evidence="1">
    <location>
        <begin position="74"/>
        <end position="99"/>
    </location>
</feature>
<feature type="compositionally biased region" description="Polar residues" evidence="1">
    <location>
        <begin position="157"/>
        <end position="168"/>
    </location>
</feature>
<dbReference type="Proteomes" id="UP000294933">
    <property type="component" value="Unassembled WGS sequence"/>
</dbReference>
<feature type="compositionally biased region" description="Basic and acidic residues" evidence="1">
    <location>
        <begin position="197"/>
        <end position="207"/>
    </location>
</feature>
<protein>
    <submittedName>
        <fullName evidence="2">Uncharacterized protein</fullName>
    </submittedName>
</protein>